<sequence>MNSLDKLIQAIQQRKIIEFEYNKPGKTLGKRIGEPYAIFILTSKEGKISTKVHVVQIEGVSDSKDINPFPEFRMFNIEELSNVNITDKTFTELNPKYNPEWEGYKDVIEKI</sequence>
<dbReference type="EMBL" id="JBHUMA010000003">
    <property type="protein sequence ID" value="MFD2597476.1"/>
    <property type="molecule type" value="Genomic_DNA"/>
</dbReference>
<dbReference type="RefSeq" id="WP_380866664.1">
    <property type="nucleotide sequence ID" value="NZ_JBHUMA010000003.1"/>
</dbReference>
<name>A0ABW5NFN0_9SPHI</name>
<organism evidence="1 2">
    <name type="scientific">Sphingobacterium corticis</name>
    <dbReference type="NCBI Taxonomy" id="1812823"/>
    <lineage>
        <taxon>Bacteria</taxon>
        <taxon>Pseudomonadati</taxon>
        <taxon>Bacteroidota</taxon>
        <taxon>Sphingobacteriia</taxon>
        <taxon>Sphingobacteriales</taxon>
        <taxon>Sphingobacteriaceae</taxon>
        <taxon>Sphingobacterium</taxon>
    </lineage>
</organism>
<accession>A0ABW5NFN0</accession>
<reference evidence="2" key="1">
    <citation type="journal article" date="2019" name="Int. J. Syst. Evol. Microbiol.">
        <title>The Global Catalogue of Microorganisms (GCM) 10K type strain sequencing project: providing services to taxonomists for standard genome sequencing and annotation.</title>
        <authorList>
            <consortium name="The Broad Institute Genomics Platform"/>
            <consortium name="The Broad Institute Genome Sequencing Center for Infectious Disease"/>
            <person name="Wu L."/>
            <person name="Ma J."/>
        </authorList>
    </citation>
    <scope>NUCLEOTIDE SEQUENCE [LARGE SCALE GENOMIC DNA]</scope>
    <source>
        <strain evidence="2">KCTC 42248</strain>
    </source>
</reference>
<protein>
    <submittedName>
        <fullName evidence="1">Uncharacterized protein</fullName>
    </submittedName>
</protein>
<gene>
    <name evidence="1" type="ORF">ACFSQ3_00820</name>
</gene>
<proteinExistence type="predicted"/>
<evidence type="ECO:0000313" key="2">
    <source>
        <dbReference type="Proteomes" id="UP001597393"/>
    </source>
</evidence>
<evidence type="ECO:0000313" key="1">
    <source>
        <dbReference type="EMBL" id="MFD2597476.1"/>
    </source>
</evidence>
<dbReference type="Proteomes" id="UP001597393">
    <property type="component" value="Unassembled WGS sequence"/>
</dbReference>
<keyword evidence="2" id="KW-1185">Reference proteome</keyword>
<comment type="caution">
    <text evidence="1">The sequence shown here is derived from an EMBL/GenBank/DDBJ whole genome shotgun (WGS) entry which is preliminary data.</text>
</comment>
<dbReference type="PROSITE" id="PS52050">
    <property type="entry name" value="WYL"/>
    <property type="match status" value="1"/>
</dbReference>